<dbReference type="AlphaFoldDB" id="A0A8K0MFH4"/>
<dbReference type="Proteomes" id="UP000796880">
    <property type="component" value="Unassembled WGS sequence"/>
</dbReference>
<organism evidence="2 3">
    <name type="scientific">Rhamnella rubrinervis</name>
    <dbReference type="NCBI Taxonomy" id="2594499"/>
    <lineage>
        <taxon>Eukaryota</taxon>
        <taxon>Viridiplantae</taxon>
        <taxon>Streptophyta</taxon>
        <taxon>Embryophyta</taxon>
        <taxon>Tracheophyta</taxon>
        <taxon>Spermatophyta</taxon>
        <taxon>Magnoliopsida</taxon>
        <taxon>eudicotyledons</taxon>
        <taxon>Gunneridae</taxon>
        <taxon>Pentapetalae</taxon>
        <taxon>rosids</taxon>
        <taxon>fabids</taxon>
        <taxon>Rosales</taxon>
        <taxon>Rhamnaceae</taxon>
        <taxon>rhamnoid group</taxon>
        <taxon>Rhamneae</taxon>
        <taxon>Rhamnella</taxon>
    </lineage>
</organism>
<evidence type="ECO:0000313" key="3">
    <source>
        <dbReference type="Proteomes" id="UP000796880"/>
    </source>
</evidence>
<name>A0A8K0MFH4_9ROSA</name>
<accession>A0A8K0MFH4</accession>
<dbReference type="EMBL" id="VOIH02000006">
    <property type="protein sequence ID" value="KAF3444574.1"/>
    <property type="molecule type" value="Genomic_DNA"/>
</dbReference>
<keyword evidence="1" id="KW-0175">Coiled coil</keyword>
<protein>
    <submittedName>
        <fullName evidence="2">Uncharacterized protein</fullName>
    </submittedName>
</protein>
<reference evidence="2" key="1">
    <citation type="submission" date="2020-03" db="EMBL/GenBank/DDBJ databases">
        <title>A high-quality chromosome-level genome assembly of a woody plant with both climbing and erect habits, Rhamnella rubrinervis.</title>
        <authorList>
            <person name="Lu Z."/>
            <person name="Yang Y."/>
            <person name="Zhu X."/>
            <person name="Sun Y."/>
        </authorList>
    </citation>
    <scope>NUCLEOTIDE SEQUENCE</scope>
    <source>
        <strain evidence="2">BYM</strain>
        <tissue evidence="2">Leaf</tissue>
    </source>
</reference>
<sequence length="174" mass="20024">MSFGILRRLLNLAASNSKSIQLRRFLNTAAYDSKLIRSGNGKLDGGSQCTALWFPNPRDFVMVEDASERKLNLRRAKILMTIAVSGVYMAHELVTKANAEDLKREFLIDIPKEDEATKTLKEYWRECFEKAKISKEKTDKEYKLLLEEFEALVEELKETESVEELEETKSDPNI</sequence>
<evidence type="ECO:0000313" key="2">
    <source>
        <dbReference type="EMBL" id="KAF3444574.1"/>
    </source>
</evidence>
<proteinExistence type="predicted"/>
<feature type="coiled-coil region" evidence="1">
    <location>
        <begin position="135"/>
        <end position="166"/>
    </location>
</feature>
<evidence type="ECO:0000256" key="1">
    <source>
        <dbReference type="SAM" id="Coils"/>
    </source>
</evidence>
<gene>
    <name evidence="2" type="ORF">FNV43_RR14266</name>
</gene>
<comment type="caution">
    <text evidence="2">The sequence shown here is derived from an EMBL/GenBank/DDBJ whole genome shotgun (WGS) entry which is preliminary data.</text>
</comment>
<keyword evidence="3" id="KW-1185">Reference proteome</keyword>